<dbReference type="RefSeq" id="WP_113889344.1">
    <property type="nucleotide sequence ID" value="NZ_QNRK01000011.1"/>
</dbReference>
<evidence type="ECO:0000256" key="1">
    <source>
        <dbReference type="ARBA" id="ARBA00023122"/>
    </source>
</evidence>
<sequence length="143" mass="15543">MTVARILAEKGREVFTTPPHRTLRETVETLAEKGVGAVVVADAAMSVLGILSERDIVRALARHGAAALDDPASRHMTLKVTTVGREASIDQIMEIMTEGRFRHLPVVEDGRLIGIVSIGDVVKRHISAIDGERQALRQYIATP</sequence>
<dbReference type="PROSITE" id="PS51371">
    <property type="entry name" value="CBS"/>
    <property type="match status" value="2"/>
</dbReference>
<dbReference type="Gene3D" id="3.10.580.10">
    <property type="entry name" value="CBS-domain"/>
    <property type="match status" value="1"/>
</dbReference>
<evidence type="ECO:0000313" key="5">
    <source>
        <dbReference type="Proteomes" id="UP000253529"/>
    </source>
</evidence>
<dbReference type="InterPro" id="IPR046342">
    <property type="entry name" value="CBS_dom_sf"/>
</dbReference>
<feature type="domain" description="CBS" evidence="3">
    <location>
        <begin position="8"/>
        <end position="68"/>
    </location>
</feature>
<feature type="domain" description="CBS" evidence="3">
    <location>
        <begin position="76"/>
        <end position="131"/>
    </location>
</feature>
<keyword evidence="5" id="KW-1185">Reference proteome</keyword>
<proteinExistence type="predicted"/>
<protein>
    <submittedName>
        <fullName evidence="4">CBS domain protein</fullName>
    </submittedName>
</protein>
<dbReference type="CDD" id="cd04623">
    <property type="entry name" value="CBS_pair_bac_euk"/>
    <property type="match status" value="1"/>
</dbReference>
<reference evidence="4 5" key="1">
    <citation type="submission" date="2018-06" db="EMBL/GenBank/DDBJ databases">
        <title>Genomic Encyclopedia of Type Strains, Phase IV (KMG-IV): sequencing the most valuable type-strain genomes for metagenomic binning, comparative biology and taxonomic classification.</title>
        <authorList>
            <person name="Goeker M."/>
        </authorList>
    </citation>
    <scope>NUCLEOTIDE SEQUENCE [LARGE SCALE GENOMIC DNA]</scope>
    <source>
        <strain evidence="4 5">DSM 24875</strain>
    </source>
</reference>
<dbReference type="SMART" id="SM00116">
    <property type="entry name" value="CBS"/>
    <property type="match status" value="2"/>
</dbReference>
<dbReference type="Pfam" id="PF00571">
    <property type="entry name" value="CBS"/>
    <property type="match status" value="2"/>
</dbReference>
<dbReference type="AlphaFoldDB" id="A0A366FGI6"/>
<dbReference type="PANTHER" id="PTHR43080">
    <property type="entry name" value="CBS DOMAIN-CONTAINING PROTEIN CBSX3, MITOCHONDRIAL"/>
    <property type="match status" value="1"/>
</dbReference>
<name>A0A366FGI6_9HYPH</name>
<accession>A0A366FGI6</accession>
<comment type="caution">
    <text evidence="4">The sequence shown here is derived from an EMBL/GenBank/DDBJ whole genome shotgun (WGS) entry which is preliminary data.</text>
</comment>
<dbReference type="OrthoDB" id="9807125at2"/>
<evidence type="ECO:0000313" key="4">
    <source>
        <dbReference type="EMBL" id="RBP13784.1"/>
    </source>
</evidence>
<dbReference type="SUPFAM" id="SSF54631">
    <property type="entry name" value="CBS-domain pair"/>
    <property type="match status" value="1"/>
</dbReference>
<evidence type="ECO:0000256" key="2">
    <source>
        <dbReference type="PROSITE-ProRule" id="PRU00703"/>
    </source>
</evidence>
<keyword evidence="1 2" id="KW-0129">CBS domain</keyword>
<dbReference type="InterPro" id="IPR051257">
    <property type="entry name" value="Diverse_CBS-Domain"/>
</dbReference>
<gene>
    <name evidence="4" type="ORF">DFR50_11146</name>
</gene>
<organism evidence="4 5">
    <name type="scientific">Roseiarcus fermentans</name>
    <dbReference type="NCBI Taxonomy" id="1473586"/>
    <lineage>
        <taxon>Bacteria</taxon>
        <taxon>Pseudomonadati</taxon>
        <taxon>Pseudomonadota</taxon>
        <taxon>Alphaproteobacteria</taxon>
        <taxon>Hyphomicrobiales</taxon>
        <taxon>Roseiarcaceae</taxon>
        <taxon>Roseiarcus</taxon>
    </lineage>
</organism>
<dbReference type="InterPro" id="IPR000644">
    <property type="entry name" value="CBS_dom"/>
</dbReference>
<dbReference type="Proteomes" id="UP000253529">
    <property type="component" value="Unassembled WGS sequence"/>
</dbReference>
<dbReference type="PANTHER" id="PTHR43080:SF2">
    <property type="entry name" value="CBS DOMAIN-CONTAINING PROTEIN"/>
    <property type="match status" value="1"/>
</dbReference>
<dbReference type="InterPro" id="IPR044725">
    <property type="entry name" value="CBSX3_CBS_dom"/>
</dbReference>
<dbReference type="EMBL" id="QNRK01000011">
    <property type="protein sequence ID" value="RBP13784.1"/>
    <property type="molecule type" value="Genomic_DNA"/>
</dbReference>
<evidence type="ECO:0000259" key="3">
    <source>
        <dbReference type="PROSITE" id="PS51371"/>
    </source>
</evidence>